<evidence type="ECO:0000256" key="1">
    <source>
        <dbReference type="SAM" id="Phobius"/>
    </source>
</evidence>
<proteinExistence type="predicted"/>
<evidence type="ECO:0000313" key="2">
    <source>
        <dbReference type="EMBL" id="GIH02134.1"/>
    </source>
</evidence>
<dbReference type="EMBL" id="BONY01000001">
    <property type="protein sequence ID" value="GIH02134.1"/>
    <property type="molecule type" value="Genomic_DNA"/>
</dbReference>
<feature type="transmembrane region" description="Helical" evidence="1">
    <location>
        <begin position="177"/>
        <end position="197"/>
    </location>
</feature>
<dbReference type="Proteomes" id="UP000612899">
    <property type="component" value="Unassembled WGS sequence"/>
</dbReference>
<keyword evidence="1" id="KW-0812">Transmembrane</keyword>
<keyword evidence="1" id="KW-1133">Transmembrane helix</keyword>
<name>A0A8J3Q284_9ACTN</name>
<keyword evidence="1" id="KW-0472">Membrane</keyword>
<evidence type="ECO:0000313" key="3">
    <source>
        <dbReference type="Proteomes" id="UP000612899"/>
    </source>
</evidence>
<dbReference type="AlphaFoldDB" id="A0A8J3Q284"/>
<dbReference type="RefSeq" id="WP_203906242.1">
    <property type="nucleotide sequence ID" value="NZ_BONY01000001.1"/>
</dbReference>
<feature type="transmembrane region" description="Helical" evidence="1">
    <location>
        <begin position="94"/>
        <end position="127"/>
    </location>
</feature>
<gene>
    <name evidence="2" type="ORF">Rhe02_02010</name>
</gene>
<comment type="caution">
    <text evidence="2">The sequence shown here is derived from an EMBL/GenBank/DDBJ whole genome shotgun (WGS) entry which is preliminary data.</text>
</comment>
<keyword evidence="3" id="KW-1185">Reference proteome</keyword>
<organism evidence="2 3">
    <name type="scientific">Rhizocola hellebori</name>
    <dbReference type="NCBI Taxonomy" id="1392758"/>
    <lineage>
        <taxon>Bacteria</taxon>
        <taxon>Bacillati</taxon>
        <taxon>Actinomycetota</taxon>
        <taxon>Actinomycetes</taxon>
        <taxon>Micromonosporales</taxon>
        <taxon>Micromonosporaceae</taxon>
        <taxon>Rhizocola</taxon>
    </lineage>
</organism>
<feature type="transmembrane region" description="Helical" evidence="1">
    <location>
        <begin position="209"/>
        <end position="234"/>
    </location>
</feature>
<reference evidence="2" key="1">
    <citation type="submission" date="2021-01" db="EMBL/GenBank/DDBJ databases">
        <title>Whole genome shotgun sequence of Rhizocola hellebori NBRC 109834.</title>
        <authorList>
            <person name="Komaki H."/>
            <person name="Tamura T."/>
        </authorList>
    </citation>
    <scope>NUCLEOTIDE SEQUENCE</scope>
    <source>
        <strain evidence="2">NBRC 109834</strain>
    </source>
</reference>
<feature type="transmembrane region" description="Helical" evidence="1">
    <location>
        <begin position="147"/>
        <end position="165"/>
    </location>
</feature>
<accession>A0A8J3Q284</accession>
<protein>
    <submittedName>
        <fullName evidence="2">Uncharacterized protein</fullName>
    </submittedName>
</protein>
<sequence length="249" mass="25934">MDRLRTPFFFISLVALGLVVLVETGSSFLLGLQPAMGTAAELGADVPPGAPENPGGLAISYLALIDVIVLGTVALMAVGIVFSKRLHARAQGIITLIGAIVLILIAIVLLIVAIAQLILMVSLLLAIPFGTIAYLIIWGSFPRGEAAVVLSLIMFLKLVAVAFLIAAQQRFLQNKGLVALILTSLLGNVVAVFLHGLVPGILVSITDDIAAIVFAVVAIIWAIILLIGSIPAIVRALQVTVESKPVPSS</sequence>
<feature type="transmembrane region" description="Helical" evidence="1">
    <location>
        <begin position="58"/>
        <end position="82"/>
    </location>
</feature>